<dbReference type="Proteomes" id="UP000286134">
    <property type="component" value="Unassembled WGS sequence"/>
</dbReference>
<dbReference type="GO" id="GO:0008233">
    <property type="term" value="F:peptidase activity"/>
    <property type="evidence" value="ECO:0007669"/>
    <property type="project" value="UniProtKB-KW"/>
</dbReference>
<evidence type="ECO:0000256" key="3">
    <source>
        <dbReference type="ARBA" id="ARBA00021321"/>
    </source>
</evidence>
<dbReference type="GO" id="GO:0000462">
    <property type="term" value="P:maturation of SSU-rRNA from tricistronic rRNA transcript (SSU-rRNA, 5.8S rRNA, LSU-rRNA)"/>
    <property type="evidence" value="ECO:0007669"/>
    <property type="project" value="InterPro"/>
</dbReference>
<evidence type="ECO:0000313" key="6">
    <source>
        <dbReference type="EMBL" id="RKF64451.1"/>
    </source>
</evidence>
<evidence type="ECO:0000256" key="4">
    <source>
        <dbReference type="ARBA" id="ARBA00023242"/>
    </source>
</evidence>
<evidence type="ECO:0000256" key="2">
    <source>
        <dbReference type="ARBA" id="ARBA00011022"/>
    </source>
</evidence>
<evidence type="ECO:0000313" key="7">
    <source>
        <dbReference type="Proteomes" id="UP000286134"/>
    </source>
</evidence>
<dbReference type="GO" id="GO:0030686">
    <property type="term" value="C:90S preribosome"/>
    <property type="evidence" value="ECO:0007669"/>
    <property type="project" value="InterPro"/>
</dbReference>
<dbReference type="GO" id="GO:0030688">
    <property type="term" value="C:preribosome, small subunit precursor"/>
    <property type="evidence" value="ECO:0007669"/>
    <property type="project" value="InterPro"/>
</dbReference>
<accession>A0A420I481</accession>
<sequence length="199" mass="22320">MAAKRPNKRLSIRAKTSALSSKPPSNLSDNKALFSVDTKIRKREKRLEKRTTFLNHIEKPQKKNAKKCRRPHKKLVTSLNSLLDALPNNNEFLAGLGNEKEINNPRLKSLKSQPGLLKKRAKLEKDEKARFEMNLVKMSEVGQSKLSTDATQSTILTYTNTKNSPELNSLSSPVTATASKFAAIRAWASANLEIHPNFK</sequence>
<keyword evidence="6" id="KW-0645">Protease</keyword>
<dbReference type="Pfam" id="PF15341">
    <property type="entry name" value="SLX9"/>
    <property type="match status" value="1"/>
</dbReference>
<name>A0A420I481_9PEZI</name>
<gene>
    <name evidence="6" type="ORF">OnM2_018014</name>
</gene>
<feature type="compositionally biased region" description="Basic residues" evidence="5">
    <location>
        <begin position="1"/>
        <end position="12"/>
    </location>
</feature>
<dbReference type="EMBL" id="MCFK01001884">
    <property type="protein sequence ID" value="RKF64451.1"/>
    <property type="molecule type" value="Genomic_DNA"/>
</dbReference>
<keyword evidence="6" id="KW-0378">Hydrolase</keyword>
<protein>
    <recommendedName>
        <fullName evidence="3">Ribosome biogenesis protein SLX9</fullName>
    </recommendedName>
</protein>
<reference evidence="6 7" key="1">
    <citation type="journal article" date="2018" name="BMC Genomics">
        <title>Comparative genome analyses reveal sequence features reflecting distinct modes of host-adaptation between dicot and monocot powdery mildew.</title>
        <authorList>
            <person name="Wu Y."/>
            <person name="Ma X."/>
            <person name="Pan Z."/>
            <person name="Kale S.D."/>
            <person name="Song Y."/>
            <person name="King H."/>
            <person name="Zhang Q."/>
            <person name="Presley C."/>
            <person name="Deng X."/>
            <person name="Wei C.I."/>
            <person name="Xiao S."/>
        </authorList>
    </citation>
    <scope>NUCLEOTIDE SEQUENCE [LARGE SCALE GENOMIC DNA]</scope>
    <source>
        <strain evidence="6">UMSG2</strain>
    </source>
</reference>
<evidence type="ECO:0000256" key="5">
    <source>
        <dbReference type="SAM" id="MobiDB-lite"/>
    </source>
</evidence>
<evidence type="ECO:0000256" key="1">
    <source>
        <dbReference type="ARBA" id="ARBA00004604"/>
    </source>
</evidence>
<keyword evidence="4" id="KW-0539">Nucleus</keyword>
<dbReference type="AlphaFoldDB" id="A0A420I481"/>
<dbReference type="OrthoDB" id="5429132at2759"/>
<keyword evidence="7" id="KW-1185">Reference proteome</keyword>
<dbReference type="GO" id="GO:0006508">
    <property type="term" value="P:proteolysis"/>
    <property type="evidence" value="ECO:0007669"/>
    <property type="project" value="UniProtKB-KW"/>
</dbReference>
<dbReference type="InterPro" id="IPR028160">
    <property type="entry name" value="Slx9-like"/>
</dbReference>
<comment type="subcellular location">
    <subcellularLocation>
        <location evidence="1">Nucleus</location>
        <location evidence="1">Nucleolus</location>
    </subcellularLocation>
</comment>
<comment type="similarity">
    <text evidence="2">Belongs to the SLX9 family.</text>
</comment>
<feature type="compositionally biased region" description="Polar residues" evidence="5">
    <location>
        <begin position="17"/>
        <end position="29"/>
    </location>
</feature>
<feature type="region of interest" description="Disordered" evidence="5">
    <location>
        <begin position="1"/>
        <end position="30"/>
    </location>
</feature>
<comment type="caution">
    <text evidence="6">The sequence shown here is derived from an EMBL/GenBank/DDBJ whole genome shotgun (WGS) entry which is preliminary data.</text>
</comment>
<proteinExistence type="inferred from homology"/>
<organism evidence="6 7">
    <name type="scientific">Erysiphe neolycopersici</name>
    <dbReference type="NCBI Taxonomy" id="212602"/>
    <lineage>
        <taxon>Eukaryota</taxon>
        <taxon>Fungi</taxon>
        <taxon>Dikarya</taxon>
        <taxon>Ascomycota</taxon>
        <taxon>Pezizomycotina</taxon>
        <taxon>Leotiomycetes</taxon>
        <taxon>Erysiphales</taxon>
        <taxon>Erysiphaceae</taxon>
        <taxon>Erysiphe</taxon>
    </lineage>
</organism>
<dbReference type="GO" id="GO:0005730">
    <property type="term" value="C:nucleolus"/>
    <property type="evidence" value="ECO:0007669"/>
    <property type="project" value="UniProtKB-SubCell"/>
</dbReference>